<sequence length="293" mass="31909">MLSDINVKPSPEVALVEIAPCPHCGGPGKLIGTMGDWVGKGKGVDGGSYGPMRRRVVCASLYTEGAPPCPDSVISPDDATAIAAWNQRPSQAESGAVMQVVPRKPSDRDISEILYNINRKRRDADELSEADVREVMDNYFYNVGRPGPDAASVSPASAVLPLDWRKPTESDVDLGRTDCVLIADGLGGSYGIQKDVDKFILWDVVEWFSFETFDTIEAAQAHAEADWQKIMARKLAPTADAMLLRQTLVDVVAQVKAKKFGYVQCGVGFLRDAEIWERAQRLAGVPITRADDE</sequence>
<dbReference type="Proteomes" id="UP001056685">
    <property type="component" value="Segment"/>
</dbReference>
<reference evidence="1" key="1">
    <citation type="submission" date="2022-05" db="EMBL/GenBank/DDBJ databases">
        <authorList>
            <person name="Friedrich I."/>
            <person name="Poehlein A."/>
            <person name="Schneider D."/>
            <person name="Hertel R."/>
            <person name="Daniel R."/>
        </authorList>
    </citation>
    <scope>NUCLEOTIDE SEQUENCE</scope>
</reference>
<name>A0A9E7MQ95_9CAUD</name>
<organism evidence="1 2">
    <name type="scientific">Brevundimonas phage vB_BpoS-Kabachok</name>
    <dbReference type="NCBI Taxonomy" id="2948600"/>
    <lineage>
        <taxon>Viruses</taxon>
        <taxon>Duplodnaviria</taxon>
        <taxon>Heunggongvirae</taxon>
        <taxon>Uroviricota</taxon>
        <taxon>Caudoviricetes</taxon>
        <taxon>Jeanschmidtviridae</taxon>
        <taxon>Marchewkavirus</taxon>
        <taxon>Marchewkavirus kabachok</taxon>
    </lineage>
</organism>
<accession>A0A9E7MQ95</accession>
<keyword evidence="2" id="KW-1185">Reference proteome</keyword>
<evidence type="ECO:0008006" key="3">
    <source>
        <dbReference type="Google" id="ProtNLM"/>
    </source>
</evidence>
<gene>
    <name evidence="1" type="ORF">KABACHOK_00300</name>
</gene>
<evidence type="ECO:0000313" key="2">
    <source>
        <dbReference type="Proteomes" id="UP001056685"/>
    </source>
</evidence>
<dbReference type="EMBL" id="ON529852">
    <property type="protein sequence ID" value="USN13867.1"/>
    <property type="molecule type" value="Genomic_DNA"/>
</dbReference>
<evidence type="ECO:0000313" key="1">
    <source>
        <dbReference type="EMBL" id="USN13867.1"/>
    </source>
</evidence>
<protein>
    <recommendedName>
        <fullName evidence="3">Restriction alleviation protein Lar</fullName>
    </recommendedName>
</protein>
<proteinExistence type="predicted"/>